<dbReference type="SUPFAM" id="SSF143447">
    <property type="entry name" value="AMMECR1-like"/>
    <property type="match status" value="1"/>
</dbReference>
<dbReference type="GO" id="GO:0008198">
    <property type="term" value="F:ferrous iron binding"/>
    <property type="evidence" value="ECO:0007669"/>
    <property type="project" value="InterPro"/>
</dbReference>
<dbReference type="SUPFAM" id="SSF53213">
    <property type="entry name" value="LigB-like"/>
    <property type="match status" value="1"/>
</dbReference>
<evidence type="ECO:0000259" key="1">
    <source>
        <dbReference type="PROSITE" id="PS51112"/>
    </source>
</evidence>
<dbReference type="PaxDb" id="411902-CLOBOL_03648"/>
<reference evidence="2 3" key="1">
    <citation type="submission" date="2007-08" db="EMBL/GenBank/DDBJ databases">
        <authorList>
            <person name="Fulton L."/>
            <person name="Clifton S."/>
            <person name="Fulton B."/>
            <person name="Xu J."/>
            <person name="Minx P."/>
            <person name="Pepin K.H."/>
            <person name="Johnson M."/>
            <person name="Thiruvilangam P."/>
            <person name="Bhonagiri V."/>
            <person name="Nash W.E."/>
            <person name="Mardis E.R."/>
            <person name="Wilson R.K."/>
        </authorList>
    </citation>
    <scope>NUCLEOTIDE SEQUENCE [LARGE SCALE GENOMIC DNA]</scope>
    <source>
        <strain evidence="3">ATCC BAA-613 / DSM 15670 / CCUG 46953 / JCM 12243 / WAL 16351</strain>
    </source>
</reference>
<dbReference type="InterPro" id="IPR027485">
    <property type="entry name" value="AMMECR1_N"/>
</dbReference>
<dbReference type="eggNOG" id="COG3885">
    <property type="taxonomic scope" value="Bacteria"/>
</dbReference>
<proteinExistence type="predicted"/>
<dbReference type="HOGENOM" id="CLU_048702_0_0_9"/>
<dbReference type="EMBL" id="ABCC02000032">
    <property type="protein sequence ID" value="EDP16211.1"/>
    <property type="molecule type" value="Genomic_DNA"/>
</dbReference>
<accession>A8RTE9</accession>
<dbReference type="Gene3D" id="3.30.700.20">
    <property type="entry name" value="Hypothetical protein ph0010, domain 1"/>
    <property type="match status" value="1"/>
</dbReference>
<dbReference type="Pfam" id="PF01871">
    <property type="entry name" value="AMMECR1"/>
    <property type="match status" value="1"/>
</dbReference>
<dbReference type="NCBIfam" id="TIGR04335">
    <property type="entry name" value="AmmeMemoSam_A"/>
    <property type="match status" value="1"/>
</dbReference>
<dbReference type="InterPro" id="IPR023473">
    <property type="entry name" value="AMMECR1"/>
</dbReference>
<sequence length="493" mass="54756">MLYLNQSLLKIAGCGGTHRTERSGIMAVAAGIMVPHPPLIVPDVGRGQEILIKDTIKAYQEAAGMAAELKPDTIVVISPHAVMYADYFHVSPGKEARGDFGRFMAPQIGVEAGYDEAFVRELDRLCGDDGFPMGTEGEREKELDHGTLVPLYFINQHYRDYKLVRIGGSGLSFADHYRAGRYIARAAENLGRSVFIVASGDLSHKLRGDGPYGYSVQGPEYDERIMDVMGKAEFGELLAFPEDFCEKAGECGHRSFVMMAGAMDKKAVMPRRLTYEGPFGVGYGICTFRVTGDDGRRGFLDLYESCQRETCKKRQMEEDEYVSLARRSLEYYVHEGRMIPFGRAEEGLPEEMLQTRAGVFVSVRKGGALRGCIGTIEPVCRNIAEEIIQNAVSAGIHDPRFPSVRREELSFLEYSVDVLGETEQIQGEDQLDPLRYGVIVTKGRKRGLLLPNLEGVDTVREQLSIARQKAGIGEDETDVQLERFEVIRHGAKS</sequence>
<feature type="domain" description="AMMECR1" evidence="1">
    <location>
        <begin position="316"/>
        <end position="493"/>
    </location>
</feature>
<dbReference type="InterPro" id="IPR002733">
    <property type="entry name" value="AMMECR1_domain"/>
</dbReference>
<evidence type="ECO:0000313" key="2">
    <source>
        <dbReference type="EMBL" id="EDP16211.1"/>
    </source>
</evidence>
<organism evidence="2 3">
    <name type="scientific">Enterocloster bolteae (strain ATCC BAA-613 / DSM 15670 / CCUG 46953 / JCM 12243 / WAL 16351)</name>
    <name type="common">Clostridium bolteae</name>
    <dbReference type="NCBI Taxonomy" id="411902"/>
    <lineage>
        <taxon>Bacteria</taxon>
        <taxon>Bacillati</taxon>
        <taxon>Bacillota</taxon>
        <taxon>Clostridia</taxon>
        <taxon>Lachnospirales</taxon>
        <taxon>Lachnospiraceae</taxon>
        <taxon>Enterocloster</taxon>
    </lineage>
</organism>
<reference evidence="2 3" key="2">
    <citation type="submission" date="2007-09" db="EMBL/GenBank/DDBJ databases">
        <title>Draft genome sequence of Clostridium bolteae (ATCC BAA-613).</title>
        <authorList>
            <person name="Sudarsanam P."/>
            <person name="Ley R."/>
            <person name="Guruge J."/>
            <person name="Turnbaugh P.J."/>
            <person name="Mahowald M."/>
            <person name="Liep D."/>
            <person name="Gordon J."/>
        </authorList>
    </citation>
    <scope>NUCLEOTIDE SEQUENCE [LARGE SCALE GENOMIC DNA]</scope>
    <source>
        <strain evidence="3">ATCC BAA-613 / DSM 15670 / CCUG 46953 / JCM 12243 / WAL 16351</strain>
    </source>
</reference>
<dbReference type="Proteomes" id="UP000005396">
    <property type="component" value="Unassembled WGS sequence"/>
</dbReference>
<dbReference type="AlphaFoldDB" id="A8RTE9"/>
<dbReference type="InterPro" id="IPR036071">
    <property type="entry name" value="AMMECR1_dom_sf"/>
</dbReference>
<dbReference type="GO" id="GO:0016702">
    <property type="term" value="F:oxidoreductase activity, acting on single donors with incorporation of molecular oxygen, incorporation of two atoms of oxygen"/>
    <property type="evidence" value="ECO:0007669"/>
    <property type="project" value="UniProtKB-ARBA"/>
</dbReference>
<dbReference type="PANTHER" id="PTHR13016">
    <property type="entry name" value="AMMECR1 HOMOLOG"/>
    <property type="match status" value="1"/>
</dbReference>
<dbReference type="CDD" id="cd07951">
    <property type="entry name" value="ED_3B_N_AMMECR1"/>
    <property type="match status" value="1"/>
</dbReference>
<protein>
    <recommendedName>
        <fullName evidence="1">AMMECR1 domain-containing protein</fullName>
    </recommendedName>
</protein>
<dbReference type="InterPro" id="IPR004183">
    <property type="entry name" value="Xdiol_dOase_suB"/>
</dbReference>
<name>A8RTE9_ENTBW</name>
<gene>
    <name evidence="2" type="ORF">CLOBOL_03648</name>
</gene>
<dbReference type="Gene3D" id="3.40.830.10">
    <property type="entry name" value="LigB-like"/>
    <property type="match status" value="1"/>
</dbReference>
<dbReference type="PROSITE" id="PS51112">
    <property type="entry name" value="AMMECR1"/>
    <property type="match status" value="1"/>
</dbReference>
<dbReference type="InterPro" id="IPR027623">
    <property type="entry name" value="AmmeMemoSam_A"/>
</dbReference>
<dbReference type="eggNOG" id="COG2078">
    <property type="taxonomic scope" value="Bacteria"/>
</dbReference>
<dbReference type="Pfam" id="PF02900">
    <property type="entry name" value="LigB"/>
    <property type="match status" value="1"/>
</dbReference>
<comment type="caution">
    <text evidence="2">The sequence shown here is derived from an EMBL/GenBank/DDBJ whole genome shotgun (WGS) entry which is preliminary data.</text>
</comment>
<evidence type="ECO:0000313" key="3">
    <source>
        <dbReference type="Proteomes" id="UP000005396"/>
    </source>
</evidence>
<dbReference type="PANTHER" id="PTHR13016:SF0">
    <property type="entry name" value="AMME SYNDROME CANDIDATE GENE 1 PROTEIN"/>
    <property type="match status" value="1"/>
</dbReference>